<proteinExistence type="predicted"/>
<dbReference type="SUPFAM" id="SSF53756">
    <property type="entry name" value="UDP-Glycosyltransferase/glycogen phosphorylase"/>
    <property type="match status" value="1"/>
</dbReference>
<dbReference type="GO" id="GO:0016757">
    <property type="term" value="F:glycosyltransferase activity"/>
    <property type="evidence" value="ECO:0007669"/>
    <property type="project" value="UniProtKB-KW"/>
</dbReference>
<comment type="caution">
    <text evidence="4">The sequence shown here is derived from an EMBL/GenBank/DDBJ whole genome shotgun (WGS) entry which is preliminary data.</text>
</comment>
<organism evidence="4 5">
    <name type="scientific">Deinandra increscens subsp. villosa</name>
    <dbReference type="NCBI Taxonomy" id="3103831"/>
    <lineage>
        <taxon>Eukaryota</taxon>
        <taxon>Viridiplantae</taxon>
        <taxon>Streptophyta</taxon>
        <taxon>Embryophyta</taxon>
        <taxon>Tracheophyta</taxon>
        <taxon>Spermatophyta</taxon>
        <taxon>Magnoliopsida</taxon>
        <taxon>eudicotyledons</taxon>
        <taxon>Gunneridae</taxon>
        <taxon>Pentapetalae</taxon>
        <taxon>asterids</taxon>
        <taxon>campanulids</taxon>
        <taxon>Asterales</taxon>
        <taxon>Asteraceae</taxon>
        <taxon>Asteroideae</taxon>
        <taxon>Heliantheae alliance</taxon>
        <taxon>Madieae</taxon>
        <taxon>Madiinae</taxon>
        <taxon>Deinandra</taxon>
    </lineage>
</organism>
<evidence type="ECO:0000313" key="4">
    <source>
        <dbReference type="EMBL" id="KAK9078707.1"/>
    </source>
</evidence>
<name>A0AAP0DU47_9ASTR</name>
<keyword evidence="1" id="KW-0808">Transferase</keyword>
<gene>
    <name evidence="4" type="ORF">SSX86_002764</name>
</gene>
<keyword evidence="1" id="KW-0328">Glycosyltransferase</keyword>
<dbReference type="Gene3D" id="3.40.50.2000">
    <property type="entry name" value="Glycogen Phosphorylase B"/>
    <property type="match status" value="1"/>
</dbReference>
<dbReference type="Pfam" id="PF00534">
    <property type="entry name" value="Glycos_transf_1"/>
    <property type="match status" value="1"/>
</dbReference>
<accession>A0AAP0DU47</accession>
<evidence type="ECO:0000256" key="1">
    <source>
        <dbReference type="ARBA" id="ARBA00022676"/>
    </source>
</evidence>
<reference evidence="4 5" key="1">
    <citation type="submission" date="2024-04" db="EMBL/GenBank/DDBJ databases">
        <title>The reference genome of an endangered Asteraceae, Deinandra increscens subsp. villosa, native to the Central Coast of California.</title>
        <authorList>
            <person name="Guilliams M."/>
            <person name="Hasenstab-Lehman K."/>
            <person name="Meyer R."/>
            <person name="Mcevoy S."/>
        </authorList>
    </citation>
    <scope>NUCLEOTIDE SEQUENCE [LARGE SCALE GENOMIC DNA]</scope>
    <source>
        <tissue evidence="4">Leaf</tissue>
    </source>
</reference>
<sequence length="435" mass="49014">MNSNNRQIPTPPIPTSKSSRLLSILLILIAISIPFIIPHTNHFKTPLLPQILKTLGLNPTILNPNPNPSTQSTHNPISKPCLLWMAPFISGGGYCSEAWSYILALNQYSKQSRFRLGIAQHGDSENVNFWEGLHFEIRNLAYDLVQTQCRLQESIVICHSEPGAWNPPLFQTTPCPPPNTRFAIGRTMFETDRVNPEHVNRCNAMDMVWVPSEFHVSSFVKSGVDPSKVVKVVQAVDTEFFDPMKYRPLDVSSLGNLLYLLTNPYHSDTNFGNKIVEFVEDSGLEKPVNGWAPVYVIDSHIAQVDFPKLYKASDAFVLPSRGEGWGRPIVEAMAMSLPVIATNWSGPTEYLTEKNSYPLAVDRMSEVIDGPFKGHLWAEPSVDRLRFLMRRVMENPEEAKRKGKEARKDMLEKFSPEIVASIVSDQIQRILDKMG</sequence>
<evidence type="ECO:0000259" key="3">
    <source>
        <dbReference type="Pfam" id="PF00534"/>
    </source>
</evidence>
<dbReference type="PANTHER" id="PTHR46656:SF3">
    <property type="entry name" value="PUTATIVE-RELATED"/>
    <property type="match status" value="1"/>
</dbReference>
<dbReference type="EMBL" id="JBCNJP010000006">
    <property type="protein sequence ID" value="KAK9078707.1"/>
    <property type="molecule type" value="Genomic_DNA"/>
</dbReference>
<dbReference type="AlphaFoldDB" id="A0AAP0DU47"/>
<dbReference type="InterPro" id="IPR001296">
    <property type="entry name" value="Glyco_trans_1"/>
</dbReference>
<protein>
    <recommendedName>
        <fullName evidence="3">Glycosyl transferase family 1 domain-containing protein</fullName>
    </recommendedName>
</protein>
<evidence type="ECO:0000256" key="2">
    <source>
        <dbReference type="SAM" id="Phobius"/>
    </source>
</evidence>
<keyword evidence="2" id="KW-0812">Transmembrane</keyword>
<keyword evidence="5" id="KW-1185">Reference proteome</keyword>
<dbReference type="Proteomes" id="UP001408789">
    <property type="component" value="Unassembled WGS sequence"/>
</dbReference>
<feature type="transmembrane region" description="Helical" evidence="2">
    <location>
        <begin position="21"/>
        <end position="37"/>
    </location>
</feature>
<dbReference type="CDD" id="cd03801">
    <property type="entry name" value="GT4_PimA-like"/>
    <property type="match status" value="1"/>
</dbReference>
<keyword evidence="2" id="KW-0472">Membrane</keyword>
<feature type="domain" description="Glycosyl transferase family 1" evidence="3">
    <location>
        <begin position="303"/>
        <end position="408"/>
    </location>
</feature>
<keyword evidence="2" id="KW-1133">Transmembrane helix</keyword>
<evidence type="ECO:0000313" key="5">
    <source>
        <dbReference type="Proteomes" id="UP001408789"/>
    </source>
</evidence>
<dbReference type="PANTHER" id="PTHR46656">
    <property type="entry name" value="PUTATIVE-RELATED"/>
    <property type="match status" value="1"/>
</dbReference>